<protein>
    <recommendedName>
        <fullName evidence="3">Response regulatory domain-containing protein</fullName>
    </recommendedName>
</protein>
<evidence type="ECO:0000256" key="2">
    <source>
        <dbReference type="PROSITE-ProRule" id="PRU00169"/>
    </source>
</evidence>
<sequence length="250" mass="27077">MNAENSQSPNSAPQDDGRPWILVVDDSRVVRKSIIHVLGGQYHVLEAGDGQAGWRMLRQNSRIEVVISDIQMPEMDGYSLICKVRGVEDPGLREVPIIVITSAEDEITRERAYACGANDFILKPFNADQLSACVRAQLSEARREALPITTQSPGAPVEKPATNVVPIMVADTTAGTVESALEQIDAGLDILRGLKTATIAPHALALVLRFLPLLKYCNAKFGLGMDREIAVFQQRIAAAHAAQRQAKSAG</sequence>
<dbReference type="Gene3D" id="3.40.50.2300">
    <property type="match status" value="1"/>
</dbReference>
<dbReference type="Proteomes" id="UP000218899">
    <property type="component" value="Chromosome"/>
</dbReference>
<organism evidence="4 5">
    <name type="scientific">Sulfurifustis variabilis</name>
    <dbReference type="NCBI Taxonomy" id="1675686"/>
    <lineage>
        <taxon>Bacteria</taxon>
        <taxon>Pseudomonadati</taxon>
        <taxon>Pseudomonadota</taxon>
        <taxon>Gammaproteobacteria</taxon>
        <taxon>Acidiferrobacterales</taxon>
        <taxon>Acidiferrobacteraceae</taxon>
        <taxon>Sulfurifustis</taxon>
    </lineage>
</organism>
<evidence type="ECO:0000313" key="5">
    <source>
        <dbReference type="Proteomes" id="UP000218899"/>
    </source>
</evidence>
<dbReference type="Pfam" id="PF00072">
    <property type="entry name" value="Response_reg"/>
    <property type="match status" value="1"/>
</dbReference>
<dbReference type="InterPro" id="IPR001789">
    <property type="entry name" value="Sig_transdc_resp-reg_receiver"/>
</dbReference>
<dbReference type="PANTHER" id="PTHR44591">
    <property type="entry name" value="STRESS RESPONSE REGULATOR PROTEIN 1"/>
    <property type="match status" value="1"/>
</dbReference>
<proteinExistence type="predicted"/>
<dbReference type="OrthoDB" id="9806105at2"/>
<dbReference type="PANTHER" id="PTHR44591:SF25">
    <property type="entry name" value="CHEMOTAXIS TWO-COMPONENT RESPONSE REGULATOR"/>
    <property type="match status" value="1"/>
</dbReference>
<dbReference type="SMART" id="SM00448">
    <property type="entry name" value="REC"/>
    <property type="match status" value="1"/>
</dbReference>
<dbReference type="PROSITE" id="PS50110">
    <property type="entry name" value="RESPONSE_REGULATORY"/>
    <property type="match status" value="1"/>
</dbReference>
<reference evidence="4 5" key="1">
    <citation type="submission" date="2015-08" db="EMBL/GenBank/DDBJ databases">
        <title>Complete genome sequence of Sulfurifustis variabilis.</title>
        <authorList>
            <person name="Miura A."/>
            <person name="Kojima H."/>
            <person name="Fukui M."/>
        </authorList>
    </citation>
    <scope>NUCLEOTIDE SEQUENCE [LARGE SCALE GENOMIC DNA]</scope>
    <source>
        <strain evidence="5">skN76</strain>
    </source>
</reference>
<keyword evidence="1 2" id="KW-0597">Phosphoprotein</keyword>
<dbReference type="GO" id="GO:0000160">
    <property type="term" value="P:phosphorelay signal transduction system"/>
    <property type="evidence" value="ECO:0007669"/>
    <property type="project" value="InterPro"/>
</dbReference>
<dbReference type="EMBL" id="AP014936">
    <property type="protein sequence ID" value="BAU47617.1"/>
    <property type="molecule type" value="Genomic_DNA"/>
</dbReference>
<feature type="domain" description="Response regulatory" evidence="3">
    <location>
        <begin position="20"/>
        <end position="138"/>
    </location>
</feature>
<dbReference type="SUPFAM" id="SSF52172">
    <property type="entry name" value="CheY-like"/>
    <property type="match status" value="1"/>
</dbReference>
<feature type="modified residue" description="4-aspartylphosphate" evidence="2">
    <location>
        <position position="69"/>
    </location>
</feature>
<evidence type="ECO:0000256" key="1">
    <source>
        <dbReference type="ARBA" id="ARBA00022553"/>
    </source>
</evidence>
<evidence type="ECO:0000313" key="4">
    <source>
        <dbReference type="EMBL" id="BAU47617.1"/>
    </source>
</evidence>
<dbReference type="InterPro" id="IPR011006">
    <property type="entry name" value="CheY-like_superfamily"/>
</dbReference>
<dbReference type="AlphaFoldDB" id="A0A1B4VDA7"/>
<accession>A0A1B4VDA7</accession>
<dbReference type="InterPro" id="IPR050595">
    <property type="entry name" value="Bact_response_regulator"/>
</dbReference>
<gene>
    <name evidence="4" type="ORF">SVA_1038</name>
</gene>
<name>A0A1B4VDA7_9GAMM</name>
<evidence type="ECO:0000259" key="3">
    <source>
        <dbReference type="PROSITE" id="PS50110"/>
    </source>
</evidence>
<dbReference type="KEGG" id="sva:SVA_1038"/>
<keyword evidence="5" id="KW-1185">Reference proteome</keyword>
<dbReference type="RefSeq" id="WP_096459721.1">
    <property type="nucleotide sequence ID" value="NZ_AP014936.1"/>
</dbReference>